<organism evidence="3 4">
    <name type="scientific">Tumebacillus amylolyticus</name>
    <dbReference type="NCBI Taxonomy" id="2801339"/>
    <lineage>
        <taxon>Bacteria</taxon>
        <taxon>Bacillati</taxon>
        <taxon>Bacillota</taxon>
        <taxon>Bacilli</taxon>
        <taxon>Bacillales</taxon>
        <taxon>Alicyclobacillaceae</taxon>
        <taxon>Tumebacillus</taxon>
    </lineage>
</organism>
<comment type="catalytic activity">
    <reaction evidence="1">
        <text>ATP + (deoxyribonucleotide)n-3'-hydroxyl + 5'-phospho-(deoxyribonucleotide)m = (deoxyribonucleotide)n+m + AMP + diphosphate.</text>
        <dbReference type="EC" id="6.5.1.1"/>
    </reaction>
</comment>
<dbReference type="Gene3D" id="2.40.50.140">
    <property type="entry name" value="Nucleic acid-binding proteins"/>
    <property type="match status" value="1"/>
</dbReference>
<dbReference type="InterPro" id="IPR012310">
    <property type="entry name" value="DNA_ligase_ATP-dep_cent"/>
</dbReference>
<dbReference type="Gene3D" id="3.30.1490.70">
    <property type="match status" value="1"/>
</dbReference>
<dbReference type="SUPFAM" id="SSF56091">
    <property type="entry name" value="DNA ligase/mRNA capping enzyme, catalytic domain"/>
    <property type="match status" value="1"/>
</dbReference>
<keyword evidence="3" id="KW-0436">Ligase</keyword>
<reference evidence="3 4" key="1">
    <citation type="submission" date="2021-01" db="EMBL/GenBank/DDBJ databases">
        <title>Tumebacillus sp. strain ITR2 16S ribosomal RNA gene Genome sequencing and assembly.</title>
        <authorList>
            <person name="Kang M."/>
        </authorList>
    </citation>
    <scope>NUCLEOTIDE SEQUENCE [LARGE SCALE GENOMIC DNA]</scope>
    <source>
        <strain evidence="3 4">ITR2</strain>
    </source>
</reference>
<feature type="domain" description="ATP-dependent DNA ligase family profile" evidence="2">
    <location>
        <begin position="96"/>
        <end position="189"/>
    </location>
</feature>
<name>A0ABS1JEA4_9BACL</name>
<dbReference type="PROSITE" id="PS50160">
    <property type="entry name" value="DNA_LIGASE_A3"/>
    <property type="match status" value="1"/>
</dbReference>
<evidence type="ECO:0000313" key="3">
    <source>
        <dbReference type="EMBL" id="MBL0388602.1"/>
    </source>
</evidence>
<dbReference type="EMBL" id="JAEQNB010000006">
    <property type="protein sequence ID" value="MBL0388602.1"/>
    <property type="molecule type" value="Genomic_DNA"/>
</dbReference>
<evidence type="ECO:0000313" key="4">
    <source>
        <dbReference type="Proteomes" id="UP000602284"/>
    </source>
</evidence>
<dbReference type="InterPro" id="IPR012340">
    <property type="entry name" value="NA-bd_OB-fold"/>
</dbReference>
<accession>A0ABS1JEA4</accession>
<dbReference type="PANTHER" id="PTHR45997">
    <property type="entry name" value="DNA LIGASE 4"/>
    <property type="match status" value="1"/>
</dbReference>
<sequence>MLASFGNEAFEDEEFLFDVKWGRRLLVHKQGRRVEAYTRFGRCVTEQFPELQDVAGAIREEKAVLDCEGIVLRDGRPGFDSYLHRLRLTNSVSIKQAAVTHPATFVALDVLVSGERAWFQTPLQERKQRLQAMIGEAGAGKLISSPFVRGSGKTLYAEAVRRGLEGIVAKRVGSLYVPDSRSKDWIKIKIPHEIDCLILGYRPGPPFALVLGLHFPTVSAKPVGTVDQGISIEEQTAFTQIARDIQTRNDGKTQWVEPRLCCRVEYRDINEMHQLRQTSFRGFLVQKRPEDCRWHDNP</sequence>
<evidence type="ECO:0000256" key="1">
    <source>
        <dbReference type="ARBA" id="ARBA00034003"/>
    </source>
</evidence>
<dbReference type="GO" id="GO:0016874">
    <property type="term" value="F:ligase activity"/>
    <property type="evidence" value="ECO:0007669"/>
    <property type="project" value="UniProtKB-KW"/>
</dbReference>
<dbReference type="Proteomes" id="UP000602284">
    <property type="component" value="Unassembled WGS sequence"/>
</dbReference>
<comment type="caution">
    <text evidence="3">The sequence shown here is derived from an EMBL/GenBank/DDBJ whole genome shotgun (WGS) entry which is preliminary data.</text>
</comment>
<proteinExistence type="predicted"/>
<dbReference type="Pfam" id="PF01068">
    <property type="entry name" value="DNA_ligase_A_M"/>
    <property type="match status" value="1"/>
</dbReference>
<keyword evidence="4" id="KW-1185">Reference proteome</keyword>
<dbReference type="InterPro" id="IPR029710">
    <property type="entry name" value="LIG4"/>
</dbReference>
<dbReference type="Gene3D" id="3.30.470.30">
    <property type="entry name" value="DNA ligase/mRNA capping enzyme"/>
    <property type="match status" value="1"/>
</dbReference>
<dbReference type="PANTHER" id="PTHR45997:SF1">
    <property type="entry name" value="DNA LIGASE 4"/>
    <property type="match status" value="1"/>
</dbReference>
<protein>
    <submittedName>
        <fullName evidence="3">DNA ligase</fullName>
    </submittedName>
</protein>
<gene>
    <name evidence="3" type="ORF">JJB07_18515</name>
</gene>
<evidence type="ECO:0000259" key="2">
    <source>
        <dbReference type="PROSITE" id="PS50160"/>
    </source>
</evidence>
<dbReference type="SUPFAM" id="SSF50249">
    <property type="entry name" value="Nucleic acid-binding proteins"/>
    <property type="match status" value="1"/>
</dbReference>